<protein>
    <submittedName>
        <fullName evidence="1">Putative molybdenum carrier protein</fullName>
    </submittedName>
</protein>
<dbReference type="EMBL" id="JACNLL010000071">
    <property type="protein sequence ID" value="MBC8199929.1"/>
    <property type="molecule type" value="Genomic_DNA"/>
</dbReference>
<name>A0A8J6N472_9BACT</name>
<dbReference type="Gene3D" id="3.40.50.450">
    <property type="match status" value="1"/>
</dbReference>
<dbReference type="Pfam" id="PF12694">
    <property type="entry name" value="cpYpsA"/>
    <property type="match status" value="1"/>
</dbReference>
<comment type="caution">
    <text evidence="1">The sequence shown here is derived from an EMBL/GenBank/DDBJ whole genome shotgun (WGS) entry which is preliminary data.</text>
</comment>
<dbReference type="SUPFAM" id="SSF102405">
    <property type="entry name" value="MCP/YpsA-like"/>
    <property type="match status" value="1"/>
</dbReference>
<accession>A0A8J6N472</accession>
<gene>
    <name evidence="1" type="ORF">H8E80_07795</name>
</gene>
<dbReference type="AlphaFoldDB" id="A0A8J6N472"/>
<evidence type="ECO:0000313" key="1">
    <source>
        <dbReference type="EMBL" id="MBC8199929.1"/>
    </source>
</evidence>
<proteinExistence type="predicted"/>
<evidence type="ECO:0000313" key="2">
    <source>
        <dbReference type="Proteomes" id="UP000603545"/>
    </source>
</evidence>
<sequence>MIKKIISGGQTGADQAALDAAIKYSFPHGGWIPKGRKTEDGILPDKYKLKEMPTDSYEKRSEQNVIDSDGTVIISHGKLTGGSKLTQELAEKYDRACFHVDMNETSAFIAVSKINSWIIENEIEALNIAGPRASNDPEIYEDTGYIIEGVILSV</sequence>
<organism evidence="1 2">
    <name type="scientific">Candidatus Desulfaltia bathyphila</name>
    <dbReference type="NCBI Taxonomy" id="2841697"/>
    <lineage>
        <taxon>Bacteria</taxon>
        <taxon>Pseudomonadati</taxon>
        <taxon>Thermodesulfobacteriota</taxon>
        <taxon>Desulfobacteria</taxon>
        <taxon>Desulfobacterales</taxon>
        <taxon>Desulfobacterales incertae sedis</taxon>
        <taxon>Candidatus Desulfaltia</taxon>
    </lineage>
</organism>
<dbReference type="Proteomes" id="UP000603545">
    <property type="component" value="Unassembled WGS sequence"/>
</dbReference>
<dbReference type="InterPro" id="IPR024755">
    <property type="entry name" value="cpYpsA"/>
</dbReference>
<reference evidence="1 2" key="1">
    <citation type="submission" date="2020-08" db="EMBL/GenBank/DDBJ databases">
        <title>Bridging the membrane lipid divide: bacteria of the FCB group superphylum have the potential to synthesize archaeal ether lipids.</title>
        <authorList>
            <person name="Villanueva L."/>
            <person name="Von Meijenfeldt F.A.B."/>
            <person name="Westbye A.B."/>
            <person name="Yadav S."/>
            <person name="Hopmans E.C."/>
            <person name="Dutilh B.E."/>
            <person name="Sinninghe Damste J.S."/>
        </authorList>
    </citation>
    <scope>NUCLEOTIDE SEQUENCE [LARGE SCALE GENOMIC DNA]</scope>
    <source>
        <strain evidence="1">NIOZ-UU82</strain>
    </source>
</reference>